<dbReference type="Gene3D" id="3.40.50.11550">
    <property type="match status" value="1"/>
</dbReference>
<feature type="domain" description="Haem-binding uptake Tiki superfamily ChaN" evidence="1">
    <location>
        <begin position="46"/>
        <end position="244"/>
    </location>
</feature>
<organism evidence="2 3">
    <name type="scientific">Carboxylicivirga linearis</name>
    <dbReference type="NCBI Taxonomy" id="1628157"/>
    <lineage>
        <taxon>Bacteria</taxon>
        <taxon>Pseudomonadati</taxon>
        <taxon>Bacteroidota</taxon>
        <taxon>Bacteroidia</taxon>
        <taxon>Marinilabiliales</taxon>
        <taxon>Marinilabiliaceae</taxon>
        <taxon>Carboxylicivirga</taxon>
    </lineage>
</organism>
<dbReference type="Pfam" id="PF04187">
    <property type="entry name" value="Cofac_haem_bdg"/>
    <property type="match status" value="1"/>
</dbReference>
<proteinExistence type="predicted"/>
<name>A0ABS5JY58_9BACT</name>
<evidence type="ECO:0000313" key="3">
    <source>
        <dbReference type="Proteomes" id="UP000708576"/>
    </source>
</evidence>
<comment type="caution">
    <text evidence="2">The sequence shown here is derived from an EMBL/GenBank/DDBJ whole genome shotgun (WGS) entry which is preliminary data.</text>
</comment>
<keyword evidence="3" id="KW-1185">Reference proteome</keyword>
<dbReference type="CDD" id="cd14727">
    <property type="entry name" value="ChanN-like"/>
    <property type="match status" value="1"/>
</dbReference>
<accession>A0ABS5JY58</accession>
<evidence type="ECO:0000313" key="2">
    <source>
        <dbReference type="EMBL" id="MBS2099865.1"/>
    </source>
</evidence>
<keyword evidence="2" id="KW-0449">Lipoprotein</keyword>
<gene>
    <name evidence="2" type="ORF">KEM10_16360</name>
</gene>
<dbReference type="EMBL" id="JAGUCO010000016">
    <property type="protein sequence ID" value="MBS2099865.1"/>
    <property type="molecule type" value="Genomic_DNA"/>
</dbReference>
<evidence type="ECO:0000259" key="1">
    <source>
        <dbReference type="Pfam" id="PF04187"/>
    </source>
</evidence>
<reference evidence="2 3" key="1">
    <citation type="journal article" date="2015" name="Int. J. Syst. Evol. Microbiol.">
        <title>Carboxylicivirga linearis sp. nov., isolated from a sea cucumber culture pond.</title>
        <authorList>
            <person name="Wang F.Q."/>
            <person name="Zhou Y.X."/>
            <person name="Lin X.Z."/>
            <person name="Chen G.J."/>
            <person name="Du Z.J."/>
        </authorList>
    </citation>
    <scope>NUCLEOTIDE SEQUENCE [LARGE SCALE GENOMIC DNA]</scope>
    <source>
        <strain evidence="2 3">FB218</strain>
    </source>
</reference>
<dbReference type="InterPro" id="IPR007314">
    <property type="entry name" value="Cofac_haem-bd_dom"/>
</dbReference>
<sequence length="289" mass="32972">MNLAHVKPTIFVFLLFTMINPAFAQKKKAYQIFTSKGKKVTYKKILKKLSAADIVFFGELHNNAIAHWLQYETTNDLLQKRELILGAEMIEADNQDALNQYLKGSITEKELSEKVRLWPNYNTDYKPLVEIAKNNQLPFIATNVPRRYASMVYKKGVKSLDTLSTKEKAWIAPLPFAYDAEVNCYKKMLSMGAGHGGDNLPKAQALKDATMAHFILKNHKADKLFLHFNGAYHSDYYEGIIWQLRQTNQKLNIVSISTVNQSQLKKLNDDAKGKADFIIVVDDNMPTTY</sequence>
<dbReference type="RefSeq" id="WP_212217109.1">
    <property type="nucleotide sequence ID" value="NZ_JAGUCO010000016.1"/>
</dbReference>
<protein>
    <submittedName>
        <fullName evidence="2">ChaN family lipoprotein</fullName>
    </submittedName>
</protein>
<dbReference type="SUPFAM" id="SSF159501">
    <property type="entry name" value="EreA/ChaN-like"/>
    <property type="match status" value="1"/>
</dbReference>
<dbReference type="Proteomes" id="UP000708576">
    <property type="component" value="Unassembled WGS sequence"/>
</dbReference>